<feature type="transmembrane region" description="Helical" evidence="8">
    <location>
        <begin position="534"/>
        <end position="553"/>
    </location>
</feature>
<feature type="transmembrane region" description="Helical" evidence="8">
    <location>
        <begin position="662"/>
        <end position="680"/>
    </location>
</feature>
<dbReference type="InterPro" id="IPR024528">
    <property type="entry name" value="ThrE_2"/>
</dbReference>
<keyword evidence="2" id="KW-1003">Cell membrane</keyword>
<dbReference type="PANTHER" id="PTHR34390:SF2">
    <property type="entry name" value="SUCCINATE TRANSPORTER SUBUNIT YJJP-RELATED"/>
    <property type="match status" value="1"/>
</dbReference>
<dbReference type="InterPro" id="IPR010619">
    <property type="entry name" value="ThrE-like_N"/>
</dbReference>
<evidence type="ECO:0000256" key="4">
    <source>
        <dbReference type="ARBA" id="ARBA00022989"/>
    </source>
</evidence>
<accession>A0A1R4FJ39</accession>
<organism evidence="11 12">
    <name type="scientific">Arthrobacter rhombi</name>
    <dbReference type="NCBI Taxonomy" id="71253"/>
    <lineage>
        <taxon>Bacteria</taxon>
        <taxon>Bacillati</taxon>
        <taxon>Actinomycetota</taxon>
        <taxon>Actinomycetes</taxon>
        <taxon>Micrococcales</taxon>
        <taxon>Micrococcaceae</taxon>
        <taxon>Arthrobacter</taxon>
    </lineage>
</organism>
<feature type="transmembrane region" description="Helical" evidence="8">
    <location>
        <begin position="574"/>
        <end position="595"/>
    </location>
</feature>
<evidence type="ECO:0000256" key="5">
    <source>
        <dbReference type="ARBA" id="ARBA00023136"/>
    </source>
</evidence>
<comment type="similarity">
    <text evidence="6">Belongs to the ThrE exporter (TC 2.A.79) family.</text>
</comment>
<feature type="compositionally biased region" description="Acidic residues" evidence="7">
    <location>
        <begin position="54"/>
        <end position="64"/>
    </location>
</feature>
<sequence>MSDRDKPEPSEITAPTQDPNPKAGVMPRIPTSEIKQPAGLFSRLARSANRSSENDDEAASEIEDTAPGYHDDWVKTEPTGALAYTPEASDAVEQARPRTDHVLPSGSVDLPGSPDDRSKTEPVWDGITPRTAEVPIAAPPTPTASPGLPERADATAAPAQEAKQVSEPSATTSPEQRVKPSRKTQPGWPGRTPGAPKKGAAKTAEDSGPAPSTGSTRKPAPWKIPAARRPKPVQAAPPTTTSVPIDPAVARVSNVVAPEARTGPPAKASPKTTPRPAPAPFHAPNPLPSVARAAGKATPAAKRAFSKLMHTESPPTQAFSIVDRLVGSPYANPLIQQPGEFDANARQTLEFALDMAESMFRFGAGALQAETSVIAVTASLGLSNVDVEITNQSIHINYAPQDQNPVSLLRVVRSWTGNYRGLALLHGLVSEIIAGGVTRTQATDRLREILRQPKPYPRWMATMGGGGFCAAFVMFIGGSWFGALVALISFCLITGIMNVVGSWRVPEFFTIGLGSAVTTGIAMLLWAVNAPISPAVVVAGGIMLLLPSSRFVSAVQDAINGFPVTAAGRFFSSLLIYGAIIAGITAALVTGTLLGMRRLDVSNIDQISYPTAFLAFLVAVAVFCVSIFEQTARSLLLPTAGVALTGYLALLLAQAIGVGDRMAPAVAAIVVGGVGRWVAMKMTAPQLVVAVPAVTFLLPGLTIFRAMYGITIDAGDMSVGLLQMFNAFAIIVAIAGGVVLGDTVARPFTKGWITHERRRIRRR</sequence>
<dbReference type="EMBL" id="FUHW01000019">
    <property type="protein sequence ID" value="SJM55906.1"/>
    <property type="molecule type" value="Genomic_DNA"/>
</dbReference>
<evidence type="ECO:0000256" key="6">
    <source>
        <dbReference type="ARBA" id="ARBA00034125"/>
    </source>
</evidence>
<feature type="region of interest" description="Disordered" evidence="7">
    <location>
        <begin position="1"/>
        <end position="298"/>
    </location>
</feature>
<evidence type="ECO:0000256" key="2">
    <source>
        <dbReference type="ARBA" id="ARBA00022475"/>
    </source>
</evidence>
<dbReference type="Proteomes" id="UP000195913">
    <property type="component" value="Unassembled WGS sequence"/>
</dbReference>
<dbReference type="PANTHER" id="PTHR34390">
    <property type="entry name" value="UPF0442 PROTEIN YJJB-RELATED"/>
    <property type="match status" value="1"/>
</dbReference>
<gene>
    <name evidence="11" type="ORF">FM101_04210</name>
</gene>
<feature type="domain" description="Threonine/serine exporter-like N-terminal" evidence="9">
    <location>
        <begin position="351"/>
        <end position="589"/>
    </location>
</feature>
<evidence type="ECO:0008006" key="13">
    <source>
        <dbReference type="Google" id="ProtNLM"/>
    </source>
</evidence>
<dbReference type="RefSeq" id="WP_179204222.1">
    <property type="nucleotide sequence ID" value="NZ_FUHW01000019.1"/>
</dbReference>
<dbReference type="GO" id="GO:0005886">
    <property type="term" value="C:plasma membrane"/>
    <property type="evidence" value="ECO:0007669"/>
    <property type="project" value="UniProtKB-SubCell"/>
</dbReference>
<evidence type="ECO:0000256" key="7">
    <source>
        <dbReference type="SAM" id="MobiDB-lite"/>
    </source>
</evidence>
<protein>
    <recommendedName>
        <fullName evidence="13">Threonine/serine exporter family protein</fullName>
    </recommendedName>
</protein>
<evidence type="ECO:0000313" key="11">
    <source>
        <dbReference type="EMBL" id="SJM55906.1"/>
    </source>
</evidence>
<feature type="transmembrane region" description="Helical" evidence="8">
    <location>
        <begin position="508"/>
        <end position="528"/>
    </location>
</feature>
<feature type="domain" description="Threonine/Serine exporter ThrE" evidence="10">
    <location>
        <begin position="616"/>
        <end position="743"/>
    </location>
</feature>
<keyword evidence="4 8" id="KW-1133">Transmembrane helix</keyword>
<dbReference type="AlphaFoldDB" id="A0A1R4FJ39"/>
<evidence type="ECO:0000259" key="10">
    <source>
        <dbReference type="Pfam" id="PF12821"/>
    </source>
</evidence>
<dbReference type="GO" id="GO:0022857">
    <property type="term" value="F:transmembrane transporter activity"/>
    <property type="evidence" value="ECO:0007669"/>
    <property type="project" value="InterPro"/>
</dbReference>
<feature type="transmembrane region" description="Helical" evidence="8">
    <location>
        <begin position="720"/>
        <end position="740"/>
    </location>
</feature>
<feature type="compositionally biased region" description="Polar residues" evidence="7">
    <location>
        <begin position="166"/>
        <end position="175"/>
    </location>
</feature>
<evidence type="ECO:0000256" key="3">
    <source>
        <dbReference type="ARBA" id="ARBA00022692"/>
    </source>
</evidence>
<dbReference type="Pfam" id="PF12821">
    <property type="entry name" value="ThrE_2"/>
    <property type="match status" value="1"/>
</dbReference>
<keyword evidence="12" id="KW-1185">Reference proteome</keyword>
<evidence type="ECO:0000313" key="12">
    <source>
        <dbReference type="Proteomes" id="UP000195913"/>
    </source>
</evidence>
<proteinExistence type="inferred from homology"/>
<comment type="subcellular location">
    <subcellularLocation>
        <location evidence="1">Cell membrane</location>
        <topology evidence="1">Multi-pass membrane protein</topology>
    </subcellularLocation>
</comment>
<evidence type="ECO:0000259" key="9">
    <source>
        <dbReference type="Pfam" id="PF06738"/>
    </source>
</evidence>
<keyword evidence="5 8" id="KW-0472">Membrane</keyword>
<feature type="compositionally biased region" description="Low complexity" evidence="7">
    <location>
        <begin position="189"/>
        <end position="202"/>
    </location>
</feature>
<dbReference type="Pfam" id="PF06738">
    <property type="entry name" value="ThrE"/>
    <property type="match status" value="1"/>
</dbReference>
<name>A0A1R4FJ39_9MICC</name>
<feature type="transmembrane region" description="Helical" evidence="8">
    <location>
        <begin position="687"/>
        <end position="708"/>
    </location>
</feature>
<feature type="transmembrane region" description="Helical" evidence="8">
    <location>
        <begin position="607"/>
        <end position="628"/>
    </location>
</feature>
<keyword evidence="3 8" id="KW-0812">Transmembrane</keyword>
<reference evidence="11 12" key="1">
    <citation type="submission" date="2017-02" db="EMBL/GenBank/DDBJ databases">
        <authorList>
            <person name="Peterson S.W."/>
        </authorList>
    </citation>
    <scope>NUCLEOTIDE SEQUENCE [LARGE SCALE GENOMIC DNA]</scope>
    <source>
        <strain evidence="11 12">B Ar 00.02</strain>
    </source>
</reference>
<evidence type="ECO:0000256" key="1">
    <source>
        <dbReference type="ARBA" id="ARBA00004651"/>
    </source>
</evidence>
<dbReference type="InterPro" id="IPR050539">
    <property type="entry name" value="ThrE_Dicarb/AminoAcid_Exp"/>
</dbReference>
<dbReference type="GO" id="GO:0015744">
    <property type="term" value="P:succinate transport"/>
    <property type="evidence" value="ECO:0007669"/>
    <property type="project" value="TreeGrafter"/>
</dbReference>
<feature type="transmembrane region" description="Helical" evidence="8">
    <location>
        <begin position="635"/>
        <end position="656"/>
    </location>
</feature>
<feature type="compositionally biased region" description="Pro residues" evidence="7">
    <location>
        <begin position="273"/>
        <end position="287"/>
    </location>
</feature>
<evidence type="ECO:0000256" key="8">
    <source>
        <dbReference type="SAM" id="Phobius"/>
    </source>
</evidence>